<protein>
    <submittedName>
        <fullName evidence="1">Uncharacterized protein</fullName>
    </submittedName>
</protein>
<organism evidence="1 2">
    <name type="scientific">Paenibacillus albilobatus</name>
    <dbReference type="NCBI Taxonomy" id="2716884"/>
    <lineage>
        <taxon>Bacteria</taxon>
        <taxon>Bacillati</taxon>
        <taxon>Bacillota</taxon>
        <taxon>Bacilli</taxon>
        <taxon>Bacillales</taxon>
        <taxon>Paenibacillaceae</taxon>
        <taxon>Paenibacillus</taxon>
    </lineage>
</organism>
<keyword evidence="2" id="KW-1185">Reference proteome</keyword>
<accession>A0A919XLE2</accession>
<proteinExistence type="predicted"/>
<dbReference type="Proteomes" id="UP000679779">
    <property type="component" value="Unassembled WGS sequence"/>
</dbReference>
<comment type="caution">
    <text evidence="1">The sequence shown here is derived from an EMBL/GenBank/DDBJ whole genome shotgun (WGS) entry which is preliminary data.</text>
</comment>
<dbReference type="AlphaFoldDB" id="A0A919XLE2"/>
<gene>
    <name evidence="1" type="ORF">J2TS6_62770</name>
</gene>
<evidence type="ECO:0000313" key="1">
    <source>
        <dbReference type="EMBL" id="GIO35136.1"/>
    </source>
</evidence>
<name>A0A919XLE2_9BACL</name>
<reference evidence="1" key="1">
    <citation type="submission" date="2021-03" db="EMBL/GenBank/DDBJ databases">
        <title>Antimicrobial resistance genes in bacteria isolated from Japanese honey, and their potential for conferring macrolide and lincosamide resistance in the American foulbrood pathogen Paenibacillus larvae.</title>
        <authorList>
            <person name="Okamoto M."/>
            <person name="Kumagai M."/>
            <person name="Kanamori H."/>
            <person name="Takamatsu D."/>
        </authorList>
    </citation>
    <scope>NUCLEOTIDE SEQUENCE</scope>
    <source>
        <strain evidence="1">J2TS6</strain>
    </source>
</reference>
<sequence length="84" mass="8975">MGESLTEQRRVSDEGFRIVKLCCQGRTSVRVTANGVTVPEKKAPANYVPAAAVIRRGQALSGIIGRKARAGGHLSLVFKARAQL</sequence>
<evidence type="ECO:0000313" key="2">
    <source>
        <dbReference type="Proteomes" id="UP000679779"/>
    </source>
</evidence>
<dbReference type="EMBL" id="BORQ01000025">
    <property type="protein sequence ID" value="GIO35136.1"/>
    <property type="molecule type" value="Genomic_DNA"/>
</dbReference>